<dbReference type="EMBL" id="JABCRI010000006">
    <property type="protein sequence ID" value="KAF8404590.1"/>
    <property type="molecule type" value="Genomic_DNA"/>
</dbReference>
<protein>
    <recommendedName>
        <fullName evidence="3">Nuclease HARBI1</fullName>
    </recommendedName>
</protein>
<comment type="caution">
    <text evidence="1">The sequence shown here is derived from an EMBL/GenBank/DDBJ whole genome shotgun (WGS) entry which is preliminary data.</text>
</comment>
<sequence>MDRNFLNNVFCGDFEDSDEELEITTIACMEEEQLNKEKQSRRHRGSVQGHREVRMQRSLFLHIQYAVEAHDPYFIQKTDALGILGLSSLPKITVVMRMLDYGVAVDYVDEYVRIGESTAIESLKKFVQAVVAIFSDEYLRPLNNDDTTRLLAVGENRGSLGCWGALTNGLLYLLISLMGAVVNYSVNGNDYAIAQESARKDVERAFGVLQAQFAIVRGPARFWKCETLKDIMKACIIMHNMIVEDERDVNGAEEFKPPCTSIAQAYD</sequence>
<name>A0A834ZFK4_TETSI</name>
<organism evidence="1 2">
    <name type="scientific">Tetracentron sinense</name>
    <name type="common">Spur-leaf</name>
    <dbReference type="NCBI Taxonomy" id="13715"/>
    <lineage>
        <taxon>Eukaryota</taxon>
        <taxon>Viridiplantae</taxon>
        <taxon>Streptophyta</taxon>
        <taxon>Embryophyta</taxon>
        <taxon>Tracheophyta</taxon>
        <taxon>Spermatophyta</taxon>
        <taxon>Magnoliopsida</taxon>
        <taxon>Trochodendrales</taxon>
        <taxon>Trochodendraceae</taxon>
        <taxon>Tetracentron</taxon>
    </lineage>
</organism>
<accession>A0A834ZFK4</accession>
<dbReference type="Pfam" id="PF04827">
    <property type="entry name" value="Plant_tran"/>
    <property type="match status" value="1"/>
</dbReference>
<evidence type="ECO:0008006" key="3">
    <source>
        <dbReference type="Google" id="ProtNLM"/>
    </source>
</evidence>
<keyword evidence="2" id="KW-1185">Reference proteome</keyword>
<dbReference type="Proteomes" id="UP000655225">
    <property type="component" value="Unassembled WGS sequence"/>
</dbReference>
<dbReference type="AlphaFoldDB" id="A0A834ZFK4"/>
<dbReference type="PANTHER" id="PTHR47150">
    <property type="entry name" value="OS12G0169200 PROTEIN"/>
    <property type="match status" value="1"/>
</dbReference>
<evidence type="ECO:0000313" key="1">
    <source>
        <dbReference type="EMBL" id="KAF8404590.1"/>
    </source>
</evidence>
<gene>
    <name evidence="1" type="ORF">HHK36_009477</name>
</gene>
<reference evidence="1 2" key="1">
    <citation type="submission" date="2020-04" db="EMBL/GenBank/DDBJ databases">
        <title>Plant Genome Project.</title>
        <authorList>
            <person name="Zhang R.-G."/>
        </authorList>
    </citation>
    <scope>NUCLEOTIDE SEQUENCE [LARGE SCALE GENOMIC DNA]</scope>
    <source>
        <strain evidence="1">YNK0</strain>
        <tissue evidence="1">Leaf</tissue>
    </source>
</reference>
<proteinExistence type="predicted"/>
<dbReference type="PANTHER" id="PTHR47150:SF7">
    <property type="entry name" value="NUCLEASE"/>
    <property type="match status" value="1"/>
</dbReference>
<evidence type="ECO:0000313" key="2">
    <source>
        <dbReference type="Proteomes" id="UP000655225"/>
    </source>
</evidence>
<dbReference type="InterPro" id="IPR006912">
    <property type="entry name" value="Harbinger_derived_prot"/>
</dbReference>